<evidence type="ECO:0000313" key="1">
    <source>
        <dbReference type="EMBL" id="MDN0085936.1"/>
    </source>
</evidence>
<dbReference type="AlphaFoldDB" id="A0AAW7K5B7"/>
<reference evidence="1" key="1">
    <citation type="submission" date="2023-06" db="EMBL/GenBank/DDBJ databases">
        <authorList>
            <person name="Polev D.E."/>
            <person name="Saitova A.T."/>
            <person name="Bogumilchik E.A."/>
            <person name="Kokorina G.I."/>
            <person name="Voskresenskaia E.A."/>
        </authorList>
    </citation>
    <scope>NUCLEOTIDE SEQUENCE</scope>
    <source>
        <strain evidence="1">2145 StPb PI</strain>
    </source>
</reference>
<dbReference type="EMBL" id="JAUEHU010000001">
    <property type="protein sequence ID" value="MDN0085936.1"/>
    <property type="molecule type" value="Genomic_DNA"/>
</dbReference>
<dbReference type="Pfam" id="PF03245">
    <property type="entry name" value="Phage_lysis"/>
    <property type="match status" value="1"/>
</dbReference>
<gene>
    <name evidence="1" type="ORF">QVN42_00760</name>
</gene>
<accession>A0AAW7K5B7</accession>
<sequence>MPLSASPRPRLTDAAERHYFDLRQRIATADQQIAGLQDYIRTICLKPLRKLEQ</sequence>
<dbReference type="Proteomes" id="UP001167864">
    <property type="component" value="Unassembled WGS sequence"/>
</dbReference>
<protein>
    <submittedName>
        <fullName evidence="1">Lysis system i-spanin subunit Rz</fullName>
    </submittedName>
</protein>
<dbReference type="GO" id="GO:0044659">
    <property type="term" value="P:viral release from host cell by cytolysis"/>
    <property type="evidence" value="ECO:0007669"/>
    <property type="project" value="InterPro"/>
</dbReference>
<comment type="caution">
    <text evidence="1">The sequence shown here is derived from an EMBL/GenBank/DDBJ whole genome shotgun (WGS) entry which is preliminary data.</text>
</comment>
<proteinExistence type="predicted"/>
<dbReference type="RefSeq" id="WP_084728105.1">
    <property type="nucleotide sequence ID" value="NZ_CPYD01000001.1"/>
</dbReference>
<organism evidence="1 2">
    <name type="scientific">Yersinia nurmii</name>
    <dbReference type="NCBI Taxonomy" id="685706"/>
    <lineage>
        <taxon>Bacteria</taxon>
        <taxon>Pseudomonadati</taxon>
        <taxon>Pseudomonadota</taxon>
        <taxon>Gammaproteobacteria</taxon>
        <taxon>Enterobacterales</taxon>
        <taxon>Yersiniaceae</taxon>
        <taxon>Yersinia</taxon>
    </lineage>
</organism>
<name>A0AAW7K5B7_9GAMM</name>
<evidence type="ECO:0000313" key="2">
    <source>
        <dbReference type="Proteomes" id="UP001167864"/>
    </source>
</evidence>
<dbReference type="InterPro" id="IPR004929">
    <property type="entry name" value="I-spanin"/>
</dbReference>